<keyword evidence="5" id="KW-0456">Lyase</keyword>
<evidence type="ECO:0000313" key="9">
    <source>
        <dbReference type="Proteomes" id="UP000293162"/>
    </source>
</evidence>
<dbReference type="InterPro" id="IPR000182">
    <property type="entry name" value="GNAT_dom"/>
</dbReference>
<keyword evidence="8" id="KW-0808">Transferase</keyword>
<reference evidence="8 9" key="1">
    <citation type="submission" date="2019-02" db="EMBL/GenBank/DDBJ databases">
        <title>Bacterial novel species Emticicia sp. 17J42-9 isolated from soil.</title>
        <authorList>
            <person name="Jung H.-Y."/>
        </authorList>
    </citation>
    <scope>NUCLEOTIDE SEQUENCE [LARGE SCALE GENOMIC DNA]</scope>
    <source>
        <strain evidence="8 9">17J42-9</strain>
    </source>
</reference>
<dbReference type="PRINTS" id="PR00800">
    <property type="entry name" value="YHDCRBOXLASE"/>
</dbReference>
<dbReference type="Gene3D" id="3.90.1150.10">
    <property type="entry name" value="Aspartate Aminotransferase, domain 1"/>
    <property type="match status" value="1"/>
</dbReference>
<name>A0A4Q5M1C8_9BACT</name>
<dbReference type="EMBL" id="SEWF01000013">
    <property type="protein sequence ID" value="RYU95663.1"/>
    <property type="molecule type" value="Genomic_DNA"/>
</dbReference>
<dbReference type="AlphaFoldDB" id="A0A4Q5M1C8"/>
<dbReference type="PROSITE" id="PS51186">
    <property type="entry name" value="GNAT"/>
    <property type="match status" value="1"/>
</dbReference>
<dbReference type="InterPro" id="IPR002129">
    <property type="entry name" value="PyrdxlP-dep_de-COase"/>
</dbReference>
<dbReference type="GO" id="GO:0016747">
    <property type="term" value="F:acyltransferase activity, transferring groups other than amino-acyl groups"/>
    <property type="evidence" value="ECO:0007669"/>
    <property type="project" value="InterPro"/>
</dbReference>
<dbReference type="GO" id="GO:0030170">
    <property type="term" value="F:pyridoxal phosphate binding"/>
    <property type="evidence" value="ECO:0007669"/>
    <property type="project" value="InterPro"/>
</dbReference>
<evidence type="ECO:0000256" key="1">
    <source>
        <dbReference type="ARBA" id="ARBA00001933"/>
    </source>
</evidence>
<dbReference type="InterPro" id="IPR015422">
    <property type="entry name" value="PyrdxlP-dep_Trfase_small"/>
</dbReference>
<dbReference type="InterPro" id="IPR016181">
    <property type="entry name" value="Acyl_CoA_acyltransferase"/>
</dbReference>
<evidence type="ECO:0000256" key="6">
    <source>
        <dbReference type="PIRSR" id="PIRSR602129-50"/>
    </source>
</evidence>
<dbReference type="RefSeq" id="WP_130021054.1">
    <property type="nucleotide sequence ID" value="NZ_SEWF01000013.1"/>
</dbReference>
<dbReference type="Proteomes" id="UP000293162">
    <property type="component" value="Unassembled WGS sequence"/>
</dbReference>
<dbReference type="SUPFAM" id="SSF53383">
    <property type="entry name" value="PLP-dependent transferases"/>
    <property type="match status" value="1"/>
</dbReference>
<feature type="modified residue" description="N6-(pyridoxal phosphate)lysine" evidence="6">
    <location>
        <position position="300"/>
    </location>
</feature>
<evidence type="ECO:0000256" key="4">
    <source>
        <dbReference type="ARBA" id="ARBA00022898"/>
    </source>
</evidence>
<comment type="caution">
    <text evidence="8">The sequence shown here is derived from an EMBL/GenBank/DDBJ whole genome shotgun (WGS) entry which is preliminary data.</text>
</comment>
<evidence type="ECO:0000313" key="8">
    <source>
        <dbReference type="EMBL" id="RYU95663.1"/>
    </source>
</evidence>
<dbReference type="InterPro" id="IPR010977">
    <property type="entry name" value="Aromatic_deC"/>
</dbReference>
<keyword evidence="9" id="KW-1185">Reference proteome</keyword>
<dbReference type="Gene3D" id="3.40.630.30">
    <property type="match status" value="1"/>
</dbReference>
<organism evidence="8 9">
    <name type="scientific">Emticicia agri</name>
    <dbReference type="NCBI Taxonomy" id="2492393"/>
    <lineage>
        <taxon>Bacteria</taxon>
        <taxon>Pseudomonadati</taxon>
        <taxon>Bacteroidota</taxon>
        <taxon>Cytophagia</taxon>
        <taxon>Cytophagales</taxon>
        <taxon>Leadbetterellaceae</taxon>
        <taxon>Emticicia</taxon>
    </lineage>
</organism>
<dbReference type="GO" id="GO:0019752">
    <property type="term" value="P:carboxylic acid metabolic process"/>
    <property type="evidence" value="ECO:0007669"/>
    <property type="project" value="InterPro"/>
</dbReference>
<comment type="cofactor">
    <cofactor evidence="1 6">
        <name>pyridoxal 5'-phosphate</name>
        <dbReference type="ChEBI" id="CHEBI:597326"/>
    </cofactor>
</comment>
<dbReference type="CDD" id="cd04301">
    <property type="entry name" value="NAT_SF"/>
    <property type="match status" value="1"/>
</dbReference>
<proteinExistence type="inferred from homology"/>
<dbReference type="GO" id="GO:0016831">
    <property type="term" value="F:carboxy-lyase activity"/>
    <property type="evidence" value="ECO:0007669"/>
    <property type="project" value="UniProtKB-KW"/>
</dbReference>
<protein>
    <submittedName>
        <fullName evidence="8">GNAT family N-acetyltransferase</fullName>
    </submittedName>
</protein>
<gene>
    <name evidence="8" type="ORF">EWM59_11155</name>
</gene>
<accession>A0A4Q5M1C8</accession>
<dbReference type="PANTHER" id="PTHR11999:SF70">
    <property type="entry name" value="MIP05841P"/>
    <property type="match status" value="1"/>
</dbReference>
<evidence type="ECO:0000256" key="5">
    <source>
        <dbReference type="ARBA" id="ARBA00023239"/>
    </source>
</evidence>
<dbReference type="SUPFAM" id="SSF55729">
    <property type="entry name" value="Acyl-CoA N-acyltransferases (Nat)"/>
    <property type="match status" value="1"/>
</dbReference>
<dbReference type="GO" id="GO:0006520">
    <property type="term" value="P:amino acid metabolic process"/>
    <property type="evidence" value="ECO:0007669"/>
    <property type="project" value="InterPro"/>
</dbReference>
<dbReference type="InterPro" id="IPR015421">
    <property type="entry name" value="PyrdxlP-dep_Trfase_major"/>
</dbReference>
<dbReference type="OrthoDB" id="9803665at2"/>
<dbReference type="InterPro" id="IPR015424">
    <property type="entry name" value="PyrdxlP-dep_Trfase"/>
</dbReference>
<comment type="similarity">
    <text evidence="2">Belongs to the group II decarboxylase family.</text>
</comment>
<dbReference type="Pfam" id="PF00583">
    <property type="entry name" value="Acetyltransf_1"/>
    <property type="match status" value="1"/>
</dbReference>
<dbReference type="Gene3D" id="3.40.640.10">
    <property type="entry name" value="Type I PLP-dependent aspartate aminotransferase-like (Major domain)"/>
    <property type="match status" value="1"/>
</dbReference>
<evidence type="ECO:0000256" key="2">
    <source>
        <dbReference type="ARBA" id="ARBA00009533"/>
    </source>
</evidence>
<feature type="domain" description="N-acetyltransferase" evidence="7">
    <location>
        <begin position="495"/>
        <end position="633"/>
    </location>
</feature>
<sequence length="633" mass="70551">MNRPTEETLDPVNWNEIRTLGHQMIDDMIDYLQSLRDKPVWEKPTNEVKEVLNRSLPQEGQPVEEVYQEFLSYILPYNKGNIHPRFFAWVQGNGTPLGMLADMLASGMNPNTTIGDHAAMYVEQQVVEWSKEMFGFSKEASGLLVSGATMANLTALTVARNSLQDLQIRVKGTDDKLTVYCSSETHICVIKATEVLGIGSERTRIIPVTDTFQIDVEALISMIKADIAAGFRPFCVVGNAGTVNTGAVDPLEELYQICQEFGLWLHIDGAFGSLAKLTPTFAEKLKTIEKADSLAFDFHKWLHVPYESACVLIRDKQLHQSAFSSVPNYLTAHERGLAAGPEPLTNYGIELSRSFKALKVWMSLKEHGIQKYGRLVQQNIDQARYLGEKVSRTPNLELLVPVSMNIVCFRFNDGKHSEGALNQLNKEILMRLHESGIAAPSYTIIHGKYAIRTNITNHRTRLEDLDLLINAIIEIATGILVKVVEFDVNNPLHYSAFKDINYAWINKYFKVEQGDLDSLENPEKYFIATGGAVLLACRGDEILGTTALKLIGDNSLELCKMGVNEAARGLGIGYIIGEAAIQKAKALGTKRLYLETNSSLSPALNLYKKLGFSKVENFSSPYVRADVAMEMYL</sequence>
<dbReference type="PANTHER" id="PTHR11999">
    <property type="entry name" value="GROUP II PYRIDOXAL-5-PHOSPHATE DECARBOXYLASE"/>
    <property type="match status" value="1"/>
</dbReference>
<keyword evidence="4 6" id="KW-0663">Pyridoxal phosphate</keyword>
<evidence type="ECO:0000256" key="3">
    <source>
        <dbReference type="ARBA" id="ARBA00022793"/>
    </source>
</evidence>
<dbReference type="Gene3D" id="1.20.1340.10">
    <property type="entry name" value="dopa decarboxylase, N-terminal domain"/>
    <property type="match status" value="1"/>
</dbReference>
<dbReference type="Pfam" id="PF00282">
    <property type="entry name" value="Pyridoxal_deC"/>
    <property type="match status" value="1"/>
</dbReference>
<evidence type="ECO:0000259" key="7">
    <source>
        <dbReference type="PROSITE" id="PS51186"/>
    </source>
</evidence>
<keyword evidence="3" id="KW-0210">Decarboxylase</keyword>